<proteinExistence type="predicted"/>
<name>A0A1H9KCU3_9ACTN</name>
<keyword evidence="1" id="KW-0732">Signal</keyword>
<dbReference type="AlphaFoldDB" id="A0A1H9KCU3"/>
<gene>
    <name evidence="2" type="ORF">SAMN05421756_107160</name>
</gene>
<dbReference type="EMBL" id="FOFA01000007">
    <property type="protein sequence ID" value="SEQ97026.1"/>
    <property type="molecule type" value="Genomic_DNA"/>
</dbReference>
<dbReference type="Gene3D" id="2.120.10.30">
    <property type="entry name" value="TolB, C-terminal domain"/>
    <property type="match status" value="1"/>
</dbReference>
<dbReference type="RefSeq" id="WP_091183094.1">
    <property type="nucleotide sequence ID" value="NZ_FOFA01000007.1"/>
</dbReference>
<organism evidence="2 3">
    <name type="scientific">Microlunatus flavus</name>
    <dbReference type="NCBI Taxonomy" id="1036181"/>
    <lineage>
        <taxon>Bacteria</taxon>
        <taxon>Bacillati</taxon>
        <taxon>Actinomycetota</taxon>
        <taxon>Actinomycetes</taxon>
        <taxon>Propionibacteriales</taxon>
        <taxon>Propionibacteriaceae</taxon>
        <taxon>Microlunatus</taxon>
    </lineage>
</organism>
<dbReference type="SUPFAM" id="SSF82171">
    <property type="entry name" value="DPP6 N-terminal domain-like"/>
    <property type="match status" value="1"/>
</dbReference>
<evidence type="ECO:0000313" key="2">
    <source>
        <dbReference type="EMBL" id="SEQ97026.1"/>
    </source>
</evidence>
<dbReference type="Proteomes" id="UP000198504">
    <property type="component" value="Unassembled WGS sequence"/>
</dbReference>
<evidence type="ECO:0008006" key="4">
    <source>
        <dbReference type="Google" id="ProtNLM"/>
    </source>
</evidence>
<sequence length="601" mass="63411">MARWCRTTLALLLALVGVAALGPSPAAVAAPAPPSVGLGTVIADLGVTSGSSGAAFSPGGAYYVYRVPMGERCELRLYDVGARRSVDMPHDQVGCYLGEVAWAAETATLTWLVEDADGTGTAYVWDPRAGAQVAVPDGVTGGLSLSADGRFLAFTGRASGAPGSGGGWRILDRSTGVSRTLTAPGVDVDFKEWSPTGHRFVADTSPVGSGSPNGTCFGETSCDVLSTYTYFGNQSGGGQWSPDGTAVLGFDQVAFDFSDRSFTPFPRGLGFSGDAVFLDEDRVAGSLDGDDFIWNRRSGEVVRLPSIGTPSPNGRYLLLGGATRESYRYRNVLTGATAPATYRGDTRDHDQLGYWTDDGAGFLGLGPGGCSSLRQWSPASNTVSLFVSPGPRTCFEVPYPRAADTWKSAFRTFSSRSGRFALIMKTSPGSLHRDFVVDLRRHVLLGPLDGEAQAFAPSGSDVLSVAEQPGGGTTRMFLVDPAPVPDVDDKPRWSAASPANGTRVQAAVGERVHVRVGASDLQGTPVNLYFRWRDSAGVPIKSAPKGWSCDRRRLAAGATVADCTFAPPHDHTATRYLDVWAVNHDTGAQSDTRAYRVAVGR</sequence>
<keyword evidence="3" id="KW-1185">Reference proteome</keyword>
<accession>A0A1H9KCU3</accession>
<feature type="signal peptide" evidence="1">
    <location>
        <begin position="1"/>
        <end position="29"/>
    </location>
</feature>
<evidence type="ECO:0000256" key="1">
    <source>
        <dbReference type="SAM" id="SignalP"/>
    </source>
</evidence>
<dbReference type="InterPro" id="IPR011042">
    <property type="entry name" value="6-blade_b-propeller_TolB-like"/>
</dbReference>
<protein>
    <recommendedName>
        <fullName evidence="4">WD40-like Beta Propeller Repeat</fullName>
    </recommendedName>
</protein>
<dbReference type="STRING" id="1036181.SAMN05421756_107160"/>
<feature type="chain" id="PRO_5011657697" description="WD40-like Beta Propeller Repeat" evidence="1">
    <location>
        <begin position="30"/>
        <end position="601"/>
    </location>
</feature>
<reference evidence="3" key="1">
    <citation type="submission" date="2016-10" db="EMBL/GenBank/DDBJ databases">
        <authorList>
            <person name="Varghese N."/>
            <person name="Submissions S."/>
        </authorList>
    </citation>
    <scope>NUCLEOTIDE SEQUENCE [LARGE SCALE GENOMIC DNA]</scope>
    <source>
        <strain evidence="3">CGMCC 4.6856</strain>
    </source>
</reference>
<evidence type="ECO:0000313" key="3">
    <source>
        <dbReference type="Proteomes" id="UP000198504"/>
    </source>
</evidence>
<dbReference type="OrthoDB" id="134501at2"/>